<dbReference type="Pfam" id="PF00751">
    <property type="entry name" value="DM"/>
    <property type="match status" value="1"/>
</dbReference>
<reference evidence="9 10" key="1">
    <citation type="journal article" date="2018" name="G3 (Bethesda)">
        <title>A High-Quality Reference Genome for the Invasive Mosquitofish Gambusia affinis Using a Chicago Library.</title>
        <authorList>
            <person name="Hoffberg S.L."/>
            <person name="Troendle N.J."/>
            <person name="Glenn T.C."/>
            <person name="Mahmud O."/>
            <person name="Louha S."/>
            <person name="Chalopin D."/>
            <person name="Bennetzen J.L."/>
            <person name="Mauricio R."/>
        </authorList>
    </citation>
    <scope>NUCLEOTIDE SEQUENCE [LARGE SCALE GENOMIC DNA]</scope>
    <source>
        <strain evidence="9">NE01/NJP1002.9</strain>
        <tissue evidence="9">Muscle</tissue>
    </source>
</reference>
<dbReference type="PROSITE" id="PS40000">
    <property type="entry name" value="DM_1"/>
    <property type="match status" value="1"/>
</dbReference>
<proteinExistence type="inferred from homology"/>
<dbReference type="GO" id="GO:0005634">
    <property type="term" value="C:nucleus"/>
    <property type="evidence" value="ECO:0007669"/>
    <property type="project" value="UniProtKB-SubCell"/>
</dbReference>
<evidence type="ECO:0000259" key="8">
    <source>
        <dbReference type="PROSITE" id="PS50809"/>
    </source>
</evidence>
<evidence type="ECO:0000256" key="7">
    <source>
        <dbReference type="SAM" id="MobiDB-lite"/>
    </source>
</evidence>
<dbReference type="GO" id="GO:0000978">
    <property type="term" value="F:RNA polymerase II cis-regulatory region sequence-specific DNA binding"/>
    <property type="evidence" value="ECO:0007669"/>
    <property type="project" value="TreeGrafter"/>
</dbReference>
<dbReference type="GO" id="GO:0000981">
    <property type="term" value="F:DNA-binding transcription factor activity, RNA polymerase II-specific"/>
    <property type="evidence" value="ECO:0007669"/>
    <property type="project" value="TreeGrafter"/>
</dbReference>
<dbReference type="AlphaFoldDB" id="A0A315UPZ4"/>
<dbReference type="SUPFAM" id="SSF82927">
    <property type="entry name" value="Cysteine-rich DNA binding domain, (DM domain)"/>
    <property type="match status" value="1"/>
</dbReference>
<dbReference type="GO" id="GO:0007281">
    <property type="term" value="P:germ cell development"/>
    <property type="evidence" value="ECO:0007669"/>
    <property type="project" value="TreeGrafter"/>
</dbReference>
<keyword evidence="3 6" id="KW-0862">Zinc</keyword>
<dbReference type="GO" id="GO:0046872">
    <property type="term" value="F:metal ion binding"/>
    <property type="evidence" value="ECO:0007669"/>
    <property type="project" value="UniProtKB-KW"/>
</dbReference>
<feature type="region of interest" description="Disordered" evidence="7">
    <location>
        <begin position="55"/>
        <end position="137"/>
    </location>
</feature>
<dbReference type="InterPro" id="IPR001275">
    <property type="entry name" value="DM_DNA-bd"/>
</dbReference>
<feature type="DNA-binding region" description="DM" evidence="6">
    <location>
        <begin position="13"/>
        <end position="60"/>
    </location>
</feature>
<comment type="caution">
    <text evidence="9">The sequence shown here is derived from an EMBL/GenBank/DDBJ whole genome shotgun (WGS) entry which is preliminary data.</text>
</comment>
<protein>
    <recommendedName>
        <fullName evidence="8">DM domain-containing protein</fullName>
    </recommendedName>
</protein>
<dbReference type="GO" id="GO:0007548">
    <property type="term" value="P:sex differentiation"/>
    <property type="evidence" value="ECO:0007669"/>
    <property type="project" value="TreeGrafter"/>
</dbReference>
<feature type="domain" description="DM" evidence="8">
    <location>
        <begin position="13"/>
        <end position="60"/>
    </location>
</feature>
<feature type="compositionally biased region" description="Basic and acidic residues" evidence="7">
    <location>
        <begin position="60"/>
        <end position="77"/>
    </location>
</feature>
<dbReference type="InterPro" id="IPR036407">
    <property type="entry name" value="DM_DNA-bd_sf"/>
</dbReference>
<evidence type="ECO:0000256" key="2">
    <source>
        <dbReference type="ARBA" id="ARBA00022723"/>
    </source>
</evidence>
<dbReference type="InterPro" id="IPR026607">
    <property type="entry name" value="DMRT"/>
</dbReference>
<comment type="subcellular location">
    <subcellularLocation>
        <location evidence="6">Nucleus</location>
    </subcellularLocation>
</comment>
<dbReference type="PANTHER" id="PTHR12322">
    <property type="entry name" value="DOUBLESEX AND MAB-3 RELATED TRANSCRIPTION FACTOR DMRT"/>
    <property type="match status" value="1"/>
</dbReference>
<evidence type="ECO:0000256" key="1">
    <source>
        <dbReference type="ARBA" id="ARBA00006834"/>
    </source>
</evidence>
<sequence length="232" mass="25103">MIPAMSEPRQPKCSRCRHHGFIIRKKGHSRCCPFSGCECWKCGLITRRTQVNALQRNLSRTRDRPRNPKPRADRRAAGDPAAAAGTRDPDGLGPDVRNQRPDPRGEPGSGPDGRDVPTCLPPPPLPQLLSPLSSRSSLAPPPDLLLHLPFLPALPAGLYDDLCRPLMIPHFLSYPAPPAEVRLQRPARSAQPSGSAHLLLPVSSSQDCRLVFLPLHPAPEAPPAGCGSNSRA</sequence>
<organism evidence="9 10">
    <name type="scientific">Gambusia affinis</name>
    <name type="common">Western mosquitofish</name>
    <name type="synonym">Heterandria affinis</name>
    <dbReference type="NCBI Taxonomy" id="33528"/>
    <lineage>
        <taxon>Eukaryota</taxon>
        <taxon>Metazoa</taxon>
        <taxon>Chordata</taxon>
        <taxon>Craniata</taxon>
        <taxon>Vertebrata</taxon>
        <taxon>Euteleostomi</taxon>
        <taxon>Actinopterygii</taxon>
        <taxon>Neopterygii</taxon>
        <taxon>Teleostei</taxon>
        <taxon>Neoteleostei</taxon>
        <taxon>Acanthomorphata</taxon>
        <taxon>Ovalentaria</taxon>
        <taxon>Atherinomorphae</taxon>
        <taxon>Cyprinodontiformes</taxon>
        <taxon>Poeciliidae</taxon>
        <taxon>Poeciliinae</taxon>
        <taxon>Gambusia</taxon>
    </lineage>
</organism>
<evidence type="ECO:0000256" key="4">
    <source>
        <dbReference type="ARBA" id="ARBA00023125"/>
    </source>
</evidence>
<feature type="compositionally biased region" description="Low complexity" evidence="7">
    <location>
        <begin position="127"/>
        <end position="137"/>
    </location>
</feature>
<evidence type="ECO:0000256" key="3">
    <source>
        <dbReference type="ARBA" id="ARBA00022833"/>
    </source>
</evidence>
<accession>A0A315UPZ4</accession>
<keyword evidence="10" id="KW-1185">Reference proteome</keyword>
<keyword evidence="4 6" id="KW-0238">DNA-binding</keyword>
<dbReference type="PANTHER" id="PTHR12322:SF66">
    <property type="entry name" value="DOUBLESEX- AND MAB-3-RELATED TRANSCRIPTION FACTOR B1"/>
    <property type="match status" value="1"/>
</dbReference>
<dbReference type="Gene3D" id="4.10.1040.10">
    <property type="entry name" value="DM DNA-binding domain"/>
    <property type="match status" value="1"/>
</dbReference>
<keyword evidence="2 6" id="KW-0479">Metal-binding</keyword>
<evidence type="ECO:0000313" key="10">
    <source>
        <dbReference type="Proteomes" id="UP000250572"/>
    </source>
</evidence>
<evidence type="ECO:0000256" key="6">
    <source>
        <dbReference type="PROSITE-ProRule" id="PRU00070"/>
    </source>
</evidence>
<comment type="similarity">
    <text evidence="1">Belongs to the DMRT family.</text>
</comment>
<gene>
    <name evidence="9" type="ORF">CCH79_00020605</name>
</gene>
<dbReference type="PROSITE" id="PS50809">
    <property type="entry name" value="DM_2"/>
    <property type="match status" value="1"/>
</dbReference>
<dbReference type="Proteomes" id="UP000250572">
    <property type="component" value="Unassembled WGS sequence"/>
</dbReference>
<evidence type="ECO:0000256" key="5">
    <source>
        <dbReference type="ARBA" id="ARBA00023242"/>
    </source>
</evidence>
<keyword evidence="5 6" id="KW-0539">Nucleus</keyword>
<dbReference type="EMBL" id="NHOQ01002873">
    <property type="protein sequence ID" value="PWA14069.1"/>
    <property type="molecule type" value="Genomic_DNA"/>
</dbReference>
<dbReference type="SMART" id="SM00301">
    <property type="entry name" value="DM"/>
    <property type="match status" value="1"/>
</dbReference>
<evidence type="ECO:0000313" key="9">
    <source>
        <dbReference type="EMBL" id="PWA14069.1"/>
    </source>
</evidence>
<name>A0A315UPZ4_GAMAF</name>